<dbReference type="InParanoid" id="Q4N1V4"/>
<dbReference type="GO" id="GO:0005829">
    <property type="term" value="C:cytosol"/>
    <property type="evidence" value="ECO:0007669"/>
    <property type="project" value="TreeGrafter"/>
</dbReference>
<organism evidence="4 5">
    <name type="scientific">Theileria parva</name>
    <name type="common">East coast fever infection agent</name>
    <dbReference type="NCBI Taxonomy" id="5875"/>
    <lineage>
        <taxon>Eukaryota</taxon>
        <taxon>Sar</taxon>
        <taxon>Alveolata</taxon>
        <taxon>Apicomplexa</taxon>
        <taxon>Aconoidasida</taxon>
        <taxon>Piroplasmida</taxon>
        <taxon>Theileriidae</taxon>
        <taxon>Theileria</taxon>
    </lineage>
</organism>
<accession>Q4N1V4</accession>
<keyword evidence="3" id="KW-0206">Cytoskeleton</keyword>
<evidence type="ECO:0000256" key="2">
    <source>
        <dbReference type="ARBA" id="ARBA00023186"/>
    </source>
</evidence>
<sequence length="130" mass="14951">MEPKQMLEIKKGSIVRTMKEYSLYKKELVEAQSKLESIKATGDEHEVKWAQNLVNETTAVLEDTKKRLTGFASDLDQFMREKMKPLVKDPSAPRMLKSMFLECKTAIEELTKTHPEIDFKSGQKTEAQLT</sequence>
<dbReference type="KEGG" id="tpv:TP04_0623"/>
<dbReference type="GO" id="GO:0048487">
    <property type="term" value="F:beta-tubulin binding"/>
    <property type="evidence" value="ECO:0007669"/>
    <property type="project" value="InterPro"/>
</dbReference>
<proteinExistence type="inferred from homology"/>
<comment type="subunit">
    <text evidence="3">Supercomplex made of cofactors A to E. Cofactors A and D function by capturing and stabilizing tubulin in a quasi-native conformation. Cofactor E binds to the cofactor D-tubulin complex; interaction with cofactor C then causes the release of tubulin polypeptides that are committed to the native state.</text>
</comment>
<dbReference type="OMA" id="MKEYSLY"/>
<dbReference type="VEuPathDB" id="PiroplasmaDB:TpMuguga_04g00623"/>
<evidence type="ECO:0000256" key="3">
    <source>
        <dbReference type="RuleBase" id="RU364030"/>
    </source>
</evidence>
<name>Q4N1V4_THEPA</name>
<comment type="similarity">
    <text evidence="1 3">Belongs to the TBCA family.</text>
</comment>
<comment type="caution">
    <text evidence="4">The sequence shown here is derived from an EMBL/GenBank/DDBJ whole genome shotgun (WGS) entry which is preliminary data.</text>
</comment>
<dbReference type="AlphaFoldDB" id="Q4N1V4"/>
<comment type="subcellular location">
    <subcellularLocation>
        <location evidence="3">Cytoplasm</location>
        <location evidence="3">Cytoskeleton</location>
    </subcellularLocation>
</comment>
<dbReference type="Gene3D" id="1.20.58.90">
    <property type="match status" value="1"/>
</dbReference>
<dbReference type="SUPFAM" id="SSF46988">
    <property type="entry name" value="Tubulin chaperone cofactor A"/>
    <property type="match status" value="1"/>
</dbReference>
<dbReference type="GO" id="GO:0007021">
    <property type="term" value="P:tubulin complex assembly"/>
    <property type="evidence" value="ECO:0007669"/>
    <property type="project" value="UniProtKB-UniRule"/>
</dbReference>
<evidence type="ECO:0000313" key="4">
    <source>
        <dbReference type="EMBL" id="EAN31975.1"/>
    </source>
</evidence>
<reference evidence="4 5" key="1">
    <citation type="journal article" date="2005" name="Science">
        <title>Genome sequence of Theileria parva, a bovine pathogen that transforms lymphocytes.</title>
        <authorList>
            <person name="Gardner M.J."/>
            <person name="Bishop R."/>
            <person name="Shah T."/>
            <person name="de Villiers E.P."/>
            <person name="Carlton J.M."/>
            <person name="Hall N."/>
            <person name="Ren Q."/>
            <person name="Paulsen I.T."/>
            <person name="Pain A."/>
            <person name="Berriman M."/>
            <person name="Wilson R.J.M."/>
            <person name="Sato S."/>
            <person name="Ralph S.A."/>
            <person name="Mann D.J."/>
            <person name="Xiong Z."/>
            <person name="Shallom S.J."/>
            <person name="Weidman J."/>
            <person name="Jiang L."/>
            <person name="Lynn J."/>
            <person name="Weaver B."/>
            <person name="Shoaibi A."/>
            <person name="Domingo A.R."/>
            <person name="Wasawo D."/>
            <person name="Crabtree J."/>
            <person name="Wortman J.R."/>
            <person name="Haas B."/>
            <person name="Angiuoli S.V."/>
            <person name="Creasy T.H."/>
            <person name="Lu C."/>
            <person name="Suh B."/>
            <person name="Silva J.C."/>
            <person name="Utterback T.R."/>
            <person name="Feldblyum T.V."/>
            <person name="Pertea M."/>
            <person name="Allen J."/>
            <person name="Nierman W.C."/>
            <person name="Taracha E.L.N."/>
            <person name="Salzberg S.L."/>
            <person name="White O.R."/>
            <person name="Fitzhugh H.A."/>
            <person name="Morzaria S."/>
            <person name="Venter J.C."/>
            <person name="Fraser C.M."/>
            <person name="Nene V."/>
        </authorList>
    </citation>
    <scope>NUCLEOTIDE SEQUENCE [LARGE SCALE GENOMIC DNA]</scope>
    <source>
        <strain evidence="4 5">Muguga</strain>
    </source>
</reference>
<dbReference type="GeneID" id="3501229"/>
<dbReference type="EMBL" id="AAGK01000004">
    <property type="protein sequence ID" value="EAN31975.1"/>
    <property type="molecule type" value="Genomic_DNA"/>
</dbReference>
<dbReference type="PANTHER" id="PTHR21500:SF0">
    <property type="entry name" value="TUBULIN-SPECIFIC CHAPERONE A"/>
    <property type="match status" value="1"/>
</dbReference>
<keyword evidence="2 3" id="KW-0143">Chaperone</keyword>
<dbReference type="Proteomes" id="UP000001949">
    <property type="component" value="Unassembled WGS sequence"/>
</dbReference>
<dbReference type="GO" id="GO:0007023">
    <property type="term" value="P:post-chaperonin tubulin folding pathway"/>
    <property type="evidence" value="ECO:0007669"/>
    <property type="project" value="UniProtKB-UniRule"/>
</dbReference>
<dbReference type="GO" id="GO:0005874">
    <property type="term" value="C:microtubule"/>
    <property type="evidence" value="ECO:0007669"/>
    <property type="project" value="UniProtKB-KW"/>
</dbReference>
<dbReference type="Pfam" id="PF02970">
    <property type="entry name" value="TBCA"/>
    <property type="match status" value="1"/>
</dbReference>
<gene>
    <name evidence="4" type="ordered locus">TP04_0623</name>
</gene>
<evidence type="ECO:0000313" key="5">
    <source>
        <dbReference type="Proteomes" id="UP000001949"/>
    </source>
</evidence>
<dbReference type="eggNOG" id="ENOG502QXQ3">
    <property type="taxonomic scope" value="Eukaryota"/>
</dbReference>
<keyword evidence="3" id="KW-0963">Cytoplasm</keyword>
<keyword evidence="3" id="KW-0493">Microtubule</keyword>
<protein>
    <recommendedName>
        <fullName evidence="3">Tubulin-specific chaperone A</fullName>
    </recommendedName>
</protein>
<dbReference type="InterPro" id="IPR004226">
    <property type="entry name" value="TBCA"/>
</dbReference>
<dbReference type="InterPro" id="IPR036126">
    <property type="entry name" value="TBCA_sf"/>
</dbReference>
<dbReference type="RefSeq" id="XP_764258.1">
    <property type="nucleotide sequence ID" value="XM_759165.1"/>
</dbReference>
<evidence type="ECO:0000256" key="1">
    <source>
        <dbReference type="ARBA" id="ARBA00006806"/>
    </source>
</evidence>
<keyword evidence="5" id="KW-1185">Reference proteome</keyword>
<dbReference type="PANTHER" id="PTHR21500">
    <property type="entry name" value="TUBULIN-SPECIFIC CHAPERONE A"/>
    <property type="match status" value="1"/>
</dbReference>